<accession>A0ABY4C958</accession>
<dbReference type="InterPro" id="IPR013783">
    <property type="entry name" value="Ig-like_fold"/>
</dbReference>
<proteinExistence type="predicted"/>
<reference evidence="1" key="1">
    <citation type="submission" date="2022-03" db="EMBL/GenBank/DDBJ databases">
        <title>Genome Identification and Characterization of new species Bdellovibrio reynosense LBG001 sp. nov. from a Mexico soil sample.</title>
        <authorList>
            <person name="Camilli A."/>
            <person name="Ajao Y."/>
            <person name="Guo X."/>
        </authorList>
    </citation>
    <scope>NUCLEOTIDE SEQUENCE</scope>
    <source>
        <strain evidence="1">LBG001</strain>
    </source>
</reference>
<dbReference type="EMBL" id="CP093442">
    <property type="protein sequence ID" value="UOF01475.1"/>
    <property type="molecule type" value="Genomic_DNA"/>
</dbReference>
<evidence type="ECO:0000313" key="1">
    <source>
        <dbReference type="EMBL" id="UOF01475.1"/>
    </source>
</evidence>
<dbReference type="Proteomes" id="UP000830116">
    <property type="component" value="Chromosome"/>
</dbReference>
<dbReference type="Gene3D" id="2.60.40.10">
    <property type="entry name" value="Immunoglobulins"/>
    <property type="match status" value="1"/>
</dbReference>
<evidence type="ECO:0000313" key="2">
    <source>
        <dbReference type="Proteomes" id="UP000830116"/>
    </source>
</evidence>
<protein>
    <submittedName>
        <fullName evidence="1">Hemagglutinin</fullName>
    </submittedName>
</protein>
<dbReference type="RefSeq" id="WP_243537915.1">
    <property type="nucleotide sequence ID" value="NZ_CP093442.1"/>
</dbReference>
<keyword evidence="2" id="KW-1185">Reference proteome</keyword>
<dbReference type="PROSITE" id="PS51257">
    <property type="entry name" value="PROKAR_LIPOPROTEIN"/>
    <property type="match status" value="1"/>
</dbReference>
<gene>
    <name evidence="1" type="ORF">MNR06_00720</name>
</gene>
<name>A0ABY4C958_9BACT</name>
<organism evidence="1 2">
    <name type="scientific">Bdellovibrio reynosensis</name>
    <dbReference type="NCBI Taxonomy" id="2835041"/>
    <lineage>
        <taxon>Bacteria</taxon>
        <taxon>Pseudomonadati</taxon>
        <taxon>Bdellovibrionota</taxon>
        <taxon>Bdellovibrionia</taxon>
        <taxon>Bdellovibrionales</taxon>
        <taxon>Pseudobdellovibrionaceae</taxon>
        <taxon>Bdellovibrio</taxon>
    </lineage>
</organism>
<sequence>MRNISAIFIYVLVLAGCTFQGSVLDMNALTPPVLTNDQGERLDSFIINTSSDLDKVSVRGECYQDDRDVAVSFVPENSTAAQAETKTFNAKCVDQKFSLELDTQTWSDTTYKIVLSVTSEAGISSSTEASVLKDIVPPVLTFTGSIPAEVGNDAVSSIALMGTCEIADGDVEILAGTAVLATWPCQTNGTFTGNVSGTGLIDGANSFTARQTDLALNVGTTASASFNKDVIAPLLLSSLGSLGSALSNDDSARSVTITLPTDGGTQYRYVVVKDTDCSAQYAALMASTPVTGTANIPLTFSGDGTYRICVLAGDQAGNWPSAAGIFESTAVVIDKTNPALTITSPIASAKVHSTFNLTGTCEAGLTVTASGDFTPTPSSQSCTVGGTYSLALTLSNGDGAKNISVTSTDNANNTSSIASHSVFKDTAIVPPSVTMTTSATMNTPLAKFTMGSCTDHTMILMKEVNSAPALGDSGWVPCSTVAENYVYDLSVTDQQGLRNIRFYARDEAGNVSTATVHTITYDSQAPIITIDPVPTLAKDGSYPFVVRVTETTVASTATLTLQYSTDGTTWNFAASRTLGVSGPMNNKSFSVSWTPTNLYTGLRVRGMLTDALGMTGYGQSNAFNVVADTTAPTITANEFKINGALDPDDTVRSYVTVSLQANDAHTAVTEFCLKTSNSAPAGNDACWVSVKAPKPGLDELATLNLVDFDYYLGTDFGVYNVYAWVKDVAGNISVNSATLKKDFNTVEYINDPAPVVSNFLTVNSTTPNSPPINADMNFVNNAAVYIKWKASDNGSISKVALYTSVDGSNYTLITDALSNGSSNGASCSYAAPYTGCFVWNSTYPNDSFFKLQLRVTDDVGQTSQLTSPPLNSGSLNLLAGNQDPGHNGNAKQTVFNTLVGTDTAPGTLLVTTDGKVFFNDTSYGIIYIDPRTNNSKVLLRLAKEGEESYGDGIPVEQARAKEILRTTLDYQNRILVYDRYMIRRIDTSVEPMTIETIIGADPSGNLGTNTADTVADPRDVKINLYDTSTPVDEWWYVKKRAIFQAHPNGDIYFVSDNPNKGKDNGGRIRVYKGSLAVPRVEAFRFSGVGVKNQPAWDLNTNDYTFFSLRYDPETSVISKAYVQAWHFFPGNSYGPMTELDPTTWVANGVHPDHPFANGSMVYYDVQSMDGRVYRANRYTENRLSRLNDDGTWTSVLGTGAAGECADGTAATSCAVSLDDAFIDRYGRIYFSTRGIIKTVVNGNVYTLFGQRKDAGDGGAASDMRLSLVFFLDHGAGDNIVLLDHQENKMREIVPGAASEVRLVAGTGRNESVNTGIAANAQSIPFGSWNGANAFATNPANGDVYMSCDLAGTTNIRICKLNRATGLWEVIVPGTGTTLTSSQTAIPIADLLLNGYAPAIFGYQGGNLLMNHHHWNGTAHHSANLRVITPTTAEYIAGAAALDDNSDSCPDGVATSCNIGLHGVYYNASPTYFGSLSGWLFNPYRDLASGHAGDLHVAFGGNVKKMLSLPSKPVSYAYDNGHIYVCTSGKLYDVAITNPSDLTSTTNWPLVQNTHYTITQMPMPASNIVCEGRRILVKPASGPKPKRLVMVARQNGLPAIIEYFLP</sequence>